<dbReference type="AlphaFoldDB" id="A0A545T033"/>
<dbReference type="RefSeq" id="WP_142928994.1">
    <property type="nucleotide sequence ID" value="NZ_ML660102.1"/>
</dbReference>
<name>A0A545T033_9GAMM</name>
<organism evidence="1 2">
    <name type="scientific">Exilibacterium tricleocarpae</name>
    <dbReference type="NCBI Taxonomy" id="2591008"/>
    <lineage>
        <taxon>Bacteria</taxon>
        <taxon>Pseudomonadati</taxon>
        <taxon>Pseudomonadota</taxon>
        <taxon>Gammaproteobacteria</taxon>
        <taxon>Cellvibrionales</taxon>
        <taxon>Cellvibrionaceae</taxon>
        <taxon>Exilibacterium</taxon>
    </lineage>
</organism>
<comment type="caution">
    <text evidence="1">The sequence shown here is derived from an EMBL/GenBank/DDBJ whole genome shotgun (WGS) entry which is preliminary data.</text>
</comment>
<dbReference type="OrthoDB" id="9808822at2"/>
<proteinExistence type="predicted"/>
<sequence>MQPDTGGKVPVTVLTGFPGAATTPVPSCILNHRRSKKVVAVGNNTSGMNIESALAHSVVIAKQWAWLLGDIRREPVFMGRGSGQAGITGVLDDCPLSDEEVLQGQPNRMVVNGPVPGRELSV</sequence>
<evidence type="ECO:0000313" key="2">
    <source>
        <dbReference type="Proteomes" id="UP000319732"/>
    </source>
</evidence>
<evidence type="ECO:0000313" key="1">
    <source>
        <dbReference type="EMBL" id="TQV70584.1"/>
    </source>
</evidence>
<dbReference type="Proteomes" id="UP000319732">
    <property type="component" value="Unassembled WGS sequence"/>
</dbReference>
<accession>A0A545T033</accession>
<gene>
    <name evidence="1" type="ORF">FKG94_21425</name>
</gene>
<protein>
    <submittedName>
        <fullName evidence="1">Uncharacterized protein</fullName>
    </submittedName>
</protein>
<dbReference type="InterPro" id="IPR027417">
    <property type="entry name" value="P-loop_NTPase"/>
</dbReference>
<dbReference type="EMBL" id="VHSG01000024">
    <property type="protein sequence ID" value="TQV70584.1"/>
    <property type="molecule type" value="Genomic_DNA"/>
</dbReference>
<reference evidence="1 2" key="1">
    <citation type="submission" date="2019-06" db="EMBL/GenBank/DDBJ databases">
        <title>Whole genome sequence for Cellvibrionaceae sp. R142.</title>
        <authorList>
            <person name="Wang G."/>
        </authorList>
    </citation>
    <scope>NUCLEOTIDE SEQUENCE [LARGE SCALE GENOMIC DNA]</scope>
    <source>
        <strain evidence="1 2">R142</strain>
    </source>
</reference>
<dbReference type="Gene3D" id="3.40.50.300">
    <property type="entry name" value="P-loop containing nucleotide triphosphate hydrolases"/>
    <property type="match status" value="1"/>
</dbReference>
<keyword evidence="2" id="KW-1185">Reference proteome</keyword>